<feature type="chain" id="PRO_5041213922" description="Peptidase S1 domain-containing protein" evidence="5">
    <location>
        <begin position="20"/>
        <end position="352"/>
    </location>
</feature>
<keyword evidence="1 5" id="KW-0732">Signal</keyword>
<keyword evidence="2" id="KW-1015">Disulfide bond</keyword>
<evidence type="ECO:0000259" key="6">
    <source>
        <dbReference type="PROSITE" id="PS50240"/>
    </source>
</evidence>
<proteinExistence type="inferred from homology"/>
<dbReference type="FunFam" id="2.40.10.10:FF:000028">
    <property type="entry name" value="Serine protease easter"/>
    <property type="match status" value="1"/>
</dbReference>
<evidence type="ECO:0000256" key="3">
    <source>
        <dbReference type="ARBA" id="ARBA00023180"/>
    </source>
</evidence>
<dbReference type="InterPro" id="IPR001254">
    <property type="entry name" value="Trypsin_dom"/>
</dbReference>
<gene>
    <name evidence="7" type="ORF">Zmor_015689</name>
</gene>
<dbReference type="AlphaFoldDB" id="A0AA38MGS9"/>
<evidence type="ECO:0000256" key="2">
    <source>
        <dbReference type="ARBA" id="ARBA00023157"/>
    </source>
</evidence>
<dbReference type="InterPro" id="IPR022700">
    <property type="entry name" value="CLIP"/>
</dbReference>
<dbReference type="InterPro" id="IPR009003">
    <property type="entry name" value="Peptidase_S1_PA"/>
</dbReference>
<evidence type="ECO:0000256" key="5">
    <source>
        <dbReference type="SAM" id="SignalP"/>
    </source>
</evidence>
<keyword evidence="3" id="KW-0325">Glycoprotein</keyword>
<dbReference type="GO" id="GO:0006508">
    <property type="term" value="P:proteolysis"/>
    <property type="evidence" value="ECO:0007669"/>
    <property type="project" value="InterPro"/>
</dbReference>
<feature type="domain" description="Peptidase S1" evidence="6">
    <location>
        <begin position="107"/>
        <end position="347"/>
    </location>
</feature>
<dbReference type="SUPFAM" id="SSF50494">
    <property type="entry name" value="Trypsin-like serine proteases"/>
    <property type="match status" value="1"/>
</dbReference>
<feature type="signal peptide" evidence="5">
    <location>
        <begin position="1"/>
        <end position="19"/>
    </location>
</feature>
<evidence type="ECO:0000256" key="1">
    <source>
        <dbReference type="ARBA" id="ARBA00022729"/>
    </source>
</evidence>
<dbReference type="GO" id="GO:0004252">
    <property type="term" value="F:serine-type endopeptidase activity"/>
    <property type="evidence" value="ECO:0007669"/>
    <property type="project" value="InterPro"/>
</dbReference>
<comment type="caution">
    <text evidence="7">The sequence shown here is derived from an EMBL/GenBank/DDBJ whole genome shotgun (WGS) entry which is preliminary data.</text>
</comment>
<dbReference type="PRINTS" id="PR00722">
    <property type="entry name" value="CHYMOTRYPSIN"/>
</dbReference>
<dbReference type="EMBL" id="JALNTZ010000004">
    <property type="protein sequence ID" value="KAJ3656630.1"/>
    <property type="molecule type" value="Genomic_DNA"/>
</dbReference>
<dbReference type="InterPro" id="IPR043504">
    <property type="entry name" value="Peptidase_S1_PA_chymotrypsin"/>
</dbReference>
<organism evidence="7 8">
    <name type="scientific">Zophobas morio</name>
    <dbReference type="NCBI Taxonomy" id="2755281"/>
    <lineage>
        <taxon>Eukaryota</taxon>
        <taxon>Metazoa</taxon>
        <taxon>Ecdysozoa</taxon>
        <taxon>Arthropoda</taxon>
        <taxon>Hexapoda</taxon>
        <taxon>Insecta</taxon>
        <taxon>Pterygota</taxon>
        <taxon>Neoptera</taxon>
        <taxon>Endopterygota</taxon>
        <taxon>Coleoptera</taxon>
        <taxon>Polyphaga</taxon>
        <taxon>Cucujiformia</taxon>
        <taxon>Tenebrionidae</taxon>
        <taxon>Zophobas</taxon>
    </lineage>
</organism>
<dbReference type="PROSITE" id="PS50240">
    <property type="entry name" value="TRYPSIN_DOM"/>
    <property type="match status" value="1"/>
</dbReference>
<reference evidence="7" key="1">
    <citation type="journal article" date="2023" name="G3 (Bethesda)">
        <title>Whole genome assemblies of Zophobas morio and Tenebrio molitor.</title>
        <authorList>
            <person name="Kaur S."/>
            <person name="Stinson S.A."/>
            <person name="diCenzo G.C."/>
        </authorList>
    </citation>
    <scope>NUCLEOTIDE SEQUENCE</scope>
    <source>
        <strain evidence="7">QUZm001</strain>
    </source>
</reference>
<dbReference type="Proteomes" id="UP001168821">
    <property type="component" value="Unassembled WGS sequence"/>
</dbReference>
<dbReference type="PANTHER" id="PTHR24260">
    <property type="match status" value="1"/>
</dbReference>
<keyword evidence="8" id="KW-1185">Reference proteome</keyword>
<dbReference type="PANTHER" id="PTHR24260:SF147">
    <property type="entry name" value="EG:BACR7A4.3 PROTEIN-RELATED"/>
    <property type="match status" value="1"/>
</dbReference>
<dbReference type="Pfam" id="PF00089">
    <property type="entry name" value="Trypsin"/>
    <property type="match status" value="1"/>
</dbReference>
<protein>
    <recommendedName>
        <fullName evidence="6">Peptidase S1 domain-containing protein</fullName>
    </recommendedName>
</protein>
<evidence type="ECO:0000313" key="8">
    <source>
        <dbReference type="Proteomes" id="UP001168821"/>
    </source>
</evidence>
<dbReference type="Gene3D" id="2.40.10.10">
    <property type="entry name" value="Trypsin-like serine proteases"/>
    <property type="match status" value="1"/>
</dbReference>
<dbReference type="InterPro" id="IPR001314">
    <property type="entry name" value="Peptidase_S1A"/>
</dbReference>
<dbReference type="CDD" id="cd00190">
    <property type="entry name" value="Tryp_SPc"/>
    <property type="match status" value="1"/>
</dbReference>
<evidence type="ECO:0000256" key="4">
    <source>
        <dbReference type="ARBA" id="ARBA00024195"/>
    </source>
</evidence>
<sequence>MHKFLIIIVNVILVKNIYPQRIIGNSCTHERSNSPGVCKLLTHCKRIRDEVVFSYELPQTCGFQGTQPIVCCPNPRQPGSISETKCREYSSHTKEEQLCGHNIVKRVLGGIPIGRTEFPHMAMIGFQTGSSDNLRWLCEGSLISEQYILTAADCLISETDGEPTVVLLGVTNLNDTNKRQEIKIVTNVVHPEYKNVSRYHDIGLVKLEKPIEMSSYVRPACLNTHFDSPVGAAVATGWGLTHYAENNSEHLLKVTLDIAKYDLCKKNYEVTSNLSRGIINDMHICTGRDEDRTGICQTCAGGPLQIYHNNDPTLCMYDIVGVTSFGRGCSINTRVSHYIKWIEDVVWPESGQ</sequence>
<evidence type="ECO:0000313" key="7">
    <source>
        <dbReference type="EMBL" id="KAJ3656630.1"/>
    </source>
</evidence>
<comment type="similarity">
    <text evidence="4">Belongs to the peptidase S1 family. CLIP subfamily.</text>
</comment>
<dbReference type="InterPro" id="IPR051333">
    <property type="entry name" value="CLIP_Serine_Protease"/>
</dbReference>
<accession>A0AA38MGS9</accession>
<dbReference type="SMART" id="SM00680">
    <property type="entry name" value="CLIP"/>
    <property type="match status" value="1"/>
</dbReference>
<dbReference type="SMART" id="SM00020">
    <property type="entry name" value="Tryp_SPc"/>
    <property type="match status" value="1"/>
</dbReference>
<name>A0AA38MGS9_9CUCU</name>